<dbReference type="Proteomes" id="UP000198415">
    <property type="component" value="Unassembled WGS sequence"/>
</dbReference>
<keyword evidence="1" id="KW-0472">Membrane</keyword>
<evidence type="ECO:0000313" key="2">
    <source>
        <dbReference type="EMBL" id="SNR58006.1"/>
    </source>
</evidence>
<protein>
    <submittedName>
        <fullName evidence="2">YwiC-like protein</fullName>
    </submittedName>
</protein>
<keyword evidence="1" id="KW-1133">Transmembrane helix</keyword>
<dbReference type="EMBL" id="FZNR01000003">
    <property type="protein sequence ID" value="SNR58006.1"/>
    <property type="molecule type" value="Genomic_DNA"/>
</dbReference>
<feature type="transmembrane region" description="Helical" evidence="1">
    <location>
        <begin position="37"/>
        <end position="54"/>
    </location>
</feature>
<gene>
    <name evidence="2" type="ORF">SAMN06264365_103431</name>
</gene>
<dbReference type="AlphaFoldDB" id="A0A238XG76"/>
<name>A0A238XG76_9ACTN</name>
<feature type="transmembrane region" description="Helical" evidence="1">
    <location>
        <begin position="61"/>
        <end position="78"/>
    </location>
</feature>
<keyword evidence="3" id="KW-1185">Reference proteome</keyword>
<sequence>MGLLLAFVTFGFLASMWTAGGIRGAHDEVGARRFERRTTLTGVLAAMTAVVAVITEDPIRVAMFAILAVAMAAVWIRSRRRES</sequence>
<evidence type="ECO:0000313" key="3">
    <source>
        <dbReference type="Proteomes" id="UP000198415"/>
    </source>
</evidence>
<organism evidence="2 3">
    <name type="scientific">Actinoplanes regularis</name>
    <dbReference type="NCBI Taxonomy" id="52697"/>
    <lineage>
        <taxon>Bacteria</taxon>
        <taxon>Bacillati</taxon>
        <taxon>Actinomycetota</taxon>
        <taxon>Actinomycetes</taxon>
        <taxon>Micromonosporales</taxon>
        <taxon>Micromonosporaceae</taxon>
        <taxon>Actinoplanes</taxon>
    </lineage>
</organism>
<reference evidence="2 3" key="1">
    <citation type="submission" date="2017-06" db="EMBL/GenBank/DDBJ databases">
        <authorList>
            <person name="Kim H.J."/>
            <person name="Triplett B.A."/>
        </authorList>
    </citation>
    <scope>NUCLEOTIDE SEQUENCE [LARGE SCALE GENOMIC DNA]</scope>
    <source>
        <strain evidence="2 3">DSM 43151</strain>
    </source>
</reference>
<evidence type="ECO:0000256" key="1">
    <source>
        <dbReference type="SAM" id="Phobius"/>
    </source>
</evidence>
<keyword evidence="1" id="KW-0812">Transmembrane</keyword>
<proteinExistence type="predicted"/>
<accession>A0A238XG76</accession>